<gene>
    <name evidence="2" type="ORF">D0Y65_030176</name>
</gene>
<dbReference type="PROSITE" id="PS00175">
    <property type="entry name" value="PG_MUTASE"/>
    <property type="match status" value="1"/>
</dbReference>
<dbReference type="Pfam" id="PF00300">
    <property type="entry name" value="His_Phos_1"/>
    <property type="match status" value="3"/>
</dbReference>
<dbReference type="CDD" id="cd07067">
    <property type="entry name" value="HP_PGM_like"/>
    <property type="match status" value="2"/>
</dbReference>
<comment type="caution">
    <text evidence="2">The sequence shown here is derived from an EMBL/GenBank/DDBJ whole genome shotgun (WGS) entry which is preliminary data.</text>
</comment>
<protein>
    <submittedName>
        <fullName evidence="2">Putative 2-carboxy-D-arabinitol-1-phosphatase</fullName>
    </submittedName>
</protein>
<feature type="binding site" evidence="1">
    <location>
        <position position="120"/>
    </location>
    <ligand>
        <name>substrate</name>
    </ligand>
</feature>
<dbReference type="GO" id="GO:0003824">
    <property type="term" value="F:catalytic activity"/>
    <property type="evidence" value="ECO:0007669"/>
    <property type="project" value="InterPro"/>
</dbReference>
<dbReference type="Gene3D" id="3.40.50.1240">
    <property type="entry name" value="Phosphoglycerate mutase-like"/>
    <property type="match status" value="3"/>
</dbReference>
<dbReference type="InterPro" id="IPR001345">
    <property type="entry name" value="PG/BPGM_mutase_AS"/>
</dbReference>
<feature type="binding site" evidence="1">
    <location>
        <begin position="69"/>
        <end position="76"/>
    </location>
    <ligand>
        <name>substrate</name>
    </ligand>
</feature>
<dbReference type="InterPro" id="IPR013078">
    <property type="entry name" value="His_Pase_superF_clade-1"/>
</dbReference>
<dbReference type="Proteomes" id="UP000289340">
    <property type="component" value="Chromosome 11"/>
</dbReference>
<name>A0A445I474_GLYSO</name>
<dbReference type="SUPFAM" id="SSF53254">
    <property type="entry name" value="Phosphoglycerate mutase-like"/>
    <property type="match status" value="3"/>
</dbReference>
<evidence type="ECO:0000256" key="1">
    <source>
        <dbReference type="PIRSR" id="PIRSR613078-2"/>
    </source>
</evidence>
<dbReference type="SMART" id="SM00855">
    <property type="entry name" value="PGAM"/>
    <property type="match status" value="2"/>
</dbReference>
<dbReference type="InterPro" id="IPR029033">
    <property type="entry name" value="His_PPase_superfam"/>
</dbReference>
<dbReference type="PANTHER" id="PTHR46238">
    <property type="entry name" value="REVERSE TRANSCRIPTASE DOMAIN-CONTAINING PROTEIN"/>
    <property type="match status" value="1"/>
</dbReference>
<dbReference type="AlphaFoldDB" id="A0A445I474"/>
<evidence type="ECO:0000313" key="2">
    <source>
        <dbReference type="EMBL" id="RZB80334.1"/>
    </source>
</evidence>
<dbReference type="FunFam" id="3.40.50.1240:FF:000028">
    <property type="entry name" value="Putative 2-carboxy-D-arabinitol-1-phosphatase"/>
    <property type="match status" value="1"/>
</dbReference>
<keyword evidence="3" id="KW-1185">Reference proteome</keyword>
<sequence>MMFLVVRPCGSSSARIHHHHPTPPRGSRNVVVRCSVSSSVQEKEEKGTELDCSVSFPPIRAAKRVVLVRHGQSTWNAEGRIQGSSNFSVLTKKGESQAETSRQMLIDDHFDACFASPLARSKRTAEIIWGPHHEPIIPDYDFREIDLYSFQDDGEIEGDVNHRIQAGWMKWRKASGVLCDAKVPIKLKGKFYRTAVRPAILYGTECWAVKSQHETKVGVAEMRMLRWMCGKTRQDKIRNGAIRERVGVAPIVEKMVENRLRWFGHVERRPVDSVVRRVDQMERRQTIRGRGRPKKTIREVIKKDLELNDLDRNMGLLKHEGKERFGSAFRQWQVDAANFNIDGHYPVRELWDRARSCWTKILAHDSRSVLVVAHNAVNQALVATAIGLGPEYFRTLLQSNCGVSVLDFIPRSEGGSPHICLNRLNQTPGSSIAGGKSGGREPSKRIILICNGSTQGNTEDVFPFGGDQPLNMLGVIQSQKSAELLLDLKVNSIISSLNKACIGTATIISQVQEAADCLGADCVPRYVEMKQMGSFDVETIFKQTETASNAISNFPPFQPGWLNRVDDGLRTKLWDQSRKAWQSLLDEISDESNPEVVVAVGHPAIHIALMGHCLNLTKEWLGSFHLDAGSVSLVDFPDGPKGKGVIRCLNYTAHLGRWSIPITRSTEDGEEF</sequence>
<accession>A0A445I474</accession>
<proteinExistence type="predicted"/>
<reference evidence="2 3" key="1">
    <citation type="submission" date="2018-09" db="EMBL/GenBank/DDBJ databases">
        <title>A high-quality reference genome of wild soybean provides a powerful tool to mine soybean genomes.</title>
        <authorList>
            <person name="Xie M."/>
            <person name="Chung C.Y.L."/>
            <person name="Li M.-W."/>
            <person name="Wong F.-L."/>
            <person name="Chan T.-F."/>
            <person name="Lam H.-M."/>
        </authorList>
    </citation>
    <scope>NUCLEOTIDE SEQUENCE [LARGE SCALE GENOMIC DNA]</scope>
    <source>
        <strain evidence="3">cv. W05</strain>
        <tissue evidence="2">Hypocotyl of etiolated seedlings</tissue>
    </source>
</reference>
<dbReference type="EMBL" id="QZWG01000011">
    <property type="protein sequence ID" value="RZB80334.1"/>
    <property type="molecule type" value="Genomic_DNA"/>
</dbReference>
<dbReference type="PANTHER" id="PTHR46238:SF8">
    <property type="entry name" value="ENDONUCLEASE_EXONUCLEASE_PHOSPHATASE DOMAIN-CONTAINING PROTEIN"/>
    <property type="match status" value="1"/>
</dbReference>
<organism evidence="2 3">
    <name type="scientific">Glycine soja</name>
    <name type="common">Wild soybean</name>
    <dbReference type="NCBI Taxonomy" id="3848"/>
    <lineage>
        <taxon>Eukaryota</taxon>
        <taxon>Viridiplantae</taxon>
        <taxon>Streptophyta</taxon>
        <taxon>Embryophyta</taxon>
        <taxon>Tracheophyta</taxon>
        <taxon>Spermatophyta</taxon>
        <taxon>Magnoliopsida</taxon>
        <taxon>eudicotyledons</taxon>
        <taxon>Gunneridae</taxon>
        <taxon>Pentapetalae</taxon>
        <taxon>rosids</taxon>
        <taxon>fabids</taxon>
        <taxon>Fabales</taxon>
        <taxon>Fabaceae</taxon>
        <taxon>Papilionoideae</taxon>
        <taxon>50 kb inversion clade</taxon>
        <taxon>NPAAA clade</taxon>
        <taxon>indigoferoid/millettioid clade</taxon>
        <taxon>Phaseoleae</taxon>
        <taxon>Glycine</taxon>
        <taxon>Glycine subgen. Soja</taxon>
    </lineage>
</organism>
<evidence type="ECO:0000313" key="3">
    <source>
        <dbReference type="Proteomes" id="UP000289340"/>
    </source>
</evidence>